<evidence type="ECO:0000313" key="2">
    <source>
        <dbReference type="Proteomes" id="UP000183832"/>
    </source>
</evidence>
<evidence type="ECO:0000313" key="1">
    <source>
        <dbReference type="EMBL" id="CRK86407.1"/>
    </source>
</evidence>
<organism evidence="1 2">
    <name type="scientific">Clunio marinus</name>
    <dbReference type="NCBI Taxonomy" id="568069"/>
    <lineage>
        <taxon>Eukaryota</taxon>
        <taxon>Metazoa</taxon>
        <taxon>Ecdysozoa</taxon>
        <taxon>Arthropoda</taxon>
        <taxon>Hexapoda</taxon>
        <taxon>Insecta</taxon>
        <taxon>Pterygota</taxon>
        <taxon>Neoptera</taxon>
        <taxon>Endopterygota</taxon>
        <taxon>Diptera</taxon>
        <taxon>Nematocera</taxon>
        <taxon>Chironomoidea</taxon>
        <taxon>Chironomidae</taxon>
        <taxon>Clunio</taxon>
    </lineage>
</organism>
<accession>A0A1J1HEM4</accession>
<proteinExistence type="predicted"/>
<sequence>MVFYFKKQSGFSFINLIKIFQSSNIHIRKSVDEQKMKYNLPKSTLRAHTNQHMLAYISTAFASFTREYSWVEGRQP</sequence>
<dbReference type="Proteomes" id="UP000183832">
    <property type="component" value="Unassembled WGS sequence"/>
</dbReference>
<reference evidence="1 2" key="1">
    <citation type="submission" date="2015-04" db="EMBL/GenBank/DDBJ databases">
        <authorList>
            <person name="Syromyatnikov M.Y."/>
            <person name="Popov V.N."/>
        </authorList>
    </citation>
    <scope>NUCLEOTIDE SEQUENCE [LARGE SCALE GENOMIC DNA]</scope>
</reference>
<gene>
    <name evidence="1" type="ORF">CLUMA_CG000393</name>
</gene>
<dbReference type="EMBL" id="CVRI01000001">
    <property type="protein sequence ID" value="CRK86407.1"/>
    <property type="molecule type" value="Genomic_DNA"/>
</dbReference>
<keyword evidence="2" id="KW-1185">Reference proteome</keyword>
<protein>
    <submittedName>
        <fullName evidence="1">CLUMA_CG000393, isoform A</fullName>
    </submittedName>
</protein>
<dbReference type="AlphaFoldDB" id="A0A1J1HEM4"/>
<name>A0A1J1HEM4_9DIPT</name>